<keyword evidence="2" id="KW-1185">Reference proteome</keyword>
<dbReference type="SUPFAM" id="SSF50156">
    <property type="entry name" value="PDZ domain-like"/>
    <property type="match status" value="1"/>
</dbReference>
<dbReference type="Gene3D" id="2.40.70.10">
    <property type="entry name" value="Acid Proteases"/>
    <property type="match status" value="2"/>
</dbReference>
<dbReference type="EMBL" id="CP042239">
    <property type="protein sequence ID" value="QDX26013.1"/>
    <property type="molecule type" value="Genomic_DNA"/>
</dbReference>
<protein>
    <submittedName>
        <fullName evidence="1">PDZ domain-containing protein</fullName>
    </submittedName>
</protein>
<proteinExistence type="predicted"/>
<accession>A0A518RF06</accession>
<organism evidence="1 2">
    <name type="scientific">Sphingomonas suaedae</name>
    <dbReference type="NCBI Taxonomy" id="2599297"/>
    <lineage>
        <taxon>Bacteria</taxon>
        <taxon>Pseudomonadati</taxon>
        <taxon>Pseudomonadota</taxon>
        <taxon>Alphaproteobacteria</taxon>
        <taxon>Sphingomonadales</taxon>
        <taxon>Sphingomonadaceae</taxon>
        <taxon>Sphingomonas</taxon>
    </lineage>
</organism>
<evidence type="ECO:0000313" key="1">
    <source>
        <dbReference type="EMBL" id="QDX26013.1"/>
    </source>
</evidence>
<dbReference type="Pfam" id="PF13650">
    <property type="entry name" value="Asp_protease_2"/>
    <property type="match status" value="1"/>
</dbReference>
<name>A0A518RF06_9SPHN</name>
<dbReference type="KEGG" id="ssua:FPZ54_08245"/>
<dbReference type="SUPFAM" id="SSF50630">
    <property type="entry name" value="Acid proteases"/>
    <property type="match status" value="1"/>
</dbReference>
<dbReference type="InterPro" id="IPR036034">
    <property type="entry name" value="PDZ_sf"/>
</dbReference>
<sequence length="397" mass="41999">MAHMDVRAPMILFAALIGIVTPAAQLNAAPPAMHLAADTEARWVPFELTAGNQIRFRTLLNDRWVDAMLDTGVTDSAVSARFAREAGLKPLVKGRADAIGGSVALSWTGIDRVEVGGLVRTGGRVAIIDADPRVTGAAPVDLFVGSDLLAAHALEIDYDAQRFRLLPSGRMPFRGTTVPLRLADRTGLYLSELDLGGRSHRPVIVDTGDGSMVTLTRAAWRASASPVARTTTAIAYGLGGTVESEVTIVPALRLAGLVAREVELRVEPDTGFSARKGAAGRIGGGLLRRHRVLLDPRAGRMVLAPGARADWPVTRSTSGLLVAQEGTRLKVLHVMRNSPAAESGWRAGAQICAIDGVGIADAETSAIQGWSVGTPGRQVRLTLCDGSERSLTLARFY</sequence>
<evidence type="ECO:0000313" key="2">
    <source>
        <dbReference type="Proteomes" id="UP000318055"/>
    </source>
</evidence>
<gene>
    <name evidence="1" type="ORF">FPZ54_08245</name>
</gene>
<dbReference type="AlphaFoldDB" id="A0A518RF06"/>
<dbReference type="Gene3D" id="2.30.42.10">
    <property type="match status" value="1"/>
</dbReference>
<reference evidence="1 2" key="1">
    <citation type="submission" date="2019-07" db="EMBL/GenBank/DDBJ databases">
        <title>Sphingomonas alkalisoli sp. nov., isolated from rhizosphere soil of Suaedae salsa.</title>
        <authorList>
            <person name="Zhang H."/>
            <person name="Xu L."/>
            <person name="Zhang J.-X."/>
            <person name="Sun J.-Q."/>
        </authorList>
    </citation>
    <scope>NUCLEOTIDE SEQUENCE [LARGE SCALE GENOMIC DNA]</scope>
    <source>
        <strain evidence="1 2">XS-10</strain>
    </source>
</reference>
<dbReference type="Proteomes" id="UP000318055">
    <property type="component" value="Chromosome"/>
</dbReference>
<dbReference type="RefSeq" id="WP_145846334.1">
    <property type="nucleotide sequence ID" value="NZ_CP042239.1"/>
</dbReference>
<dbReference type="OrthoDB" id="7547925at2"/>
<dbReference type="InterPro" id="IPR021109">
    <property type="entry name" value="Peptidase_aspartic_dom_sf"/>
</dbReference>